<dbReference type="InterPro" id="IPR008391">
    <property type="entry name" value="AXE1_dom"/>
</dbReference>
<dbReference type="AlphaFoldDB" id="A0A329QRK2"/>
<gene>
    <name evidence="2" type="ORF">DC345_13050</name>
</gene>
<organism evidence="2 3">
    <name type="scientific">Paenibacillus taichungensis</name>
    <dbReference type="NCBI Taxonomy" id="484184"/>
    <lineage>
        <taxon>Bacteria</taxon>
        <taxon>Bacillati</taxon>
        <taxon>Bacillota</taxon>
        <taxon>Bacilli</taxon>
        <taxon>Bacillales</taxon>
        <taxon>Paenibacillaceae</taxon>
        <taxon>Paenibacillus</taxon>
    </lineage>
</organism>
<dbReference type="SUPFAM" id="SSF53474">
    <property type="entry name" value="alpha/beta-Hydrolases"/>
    <property type="match status" value="1"/>
</dbReference>
<dbReference type="Gene3D" id="3.40.50.1820">
    <property type="entry name" value="alpha/beta hydrolase"/>
    <property type="match status" value="1"/>
</dbReference>
<evidence type="ECO:0000313" key="2">
    <source>
        <dbReference type="EMBL" id="RAW14977.1"/>
    </source>
</evidence>
<dbReference type="Proteomes" id="UP000250642">
    <property type="component" value="Unassembled WGS sequence"/>
</dbReference>
<dbReference type="InterPro" id="IPR050261">
    <property type="entry name" value="FrsA_esterase"/>
</dbReference>
<reference evidence="2 3" key="1">
    <citation type="submission" date="2018-04" db="EMBL/GenBank/DDBJ databases">
        <title>Paenibacillus taichungensis Genome sequencing and assembly.</title>
        <authorList>
            <person name="Xu J."/>
            <person name="Rensing C."/>
            <person name="Mazhar H.S."/>
        </authorList>
    </citation>
    <scope>NUCLEOTIDE SEQUENCE [LARGE SCALE GENOMIC DNA]</scope>
    <source>
        <strain evidence="2 3">NC1</strain>
    </source>
</reference>
<accession>A0A329QRK2</accession>
<dbReference type="EMBL" id="QEVW01000008">
    <property type="protein sequence ID" value="RAW14977.1"/>
    <property type="molecule type" value="Genomic_DNA"/>
</dbReference>
<feature type="domain" description="Acetyl xylan esterase" evidence="1">
    <location>
        <begin position="24"/>
        <end position="192"/>
    </location>
</feature>
<dbReference type="Pfam" id="PF05448">
    <property type="entry name" value="AXE1"/>
    <property type="match status" value="1"/>
</dbReference>
<dbReference type="PANTHER" id="PTHR22946">
    <property type="entry name" value="DIENELACTONE HYDROLASE DOMAIN-CONTAINING PROTEIN-RELATED"/>
    <property type="match status" value="1"/>
</dbReference>
<comment type="caution">
    <text evidence="2">The sequence shown here is derived from an EMBL/GenBank/DDBJ whole genome shotgun (WGS) entry which is preliminary data.</text>
</comment>
<name>A0A329QRK2_9BACL</name>
<proteinExistence type="predicted"/>
<evidence type="ECO:0000259" key="1">
    <source>
        <dbReference type="Pfam" id="PF05448"/>
    </source>
</evidence>
<evidence type="ECO:0000313" key="3">
    <source>
        <dbReference type="Proteomes" id="UP000250642"/>
    </source>
</evidence>
<sequence>MSGKPPWNLEQLFKVPRLYPISVDQHTGVHACFYEGVSYKGRGTRIFAYYGIPRPVSPNEEVPAVILVHGGAGTAFSSWVKEWIARGYAAIAMDLEGHVPFGDEEHTERMEWPSHSWSGPEKQGVFADYEQPVDDQWMYHAVAAVILAHSLLRSYQGVDKQSIGITGISWGGIITSLVAGLDTRLSFAMPVYGCGYLHEPGSYYGRSFASMPEAESERIRLLWDPSTYLSESRLPMLWLNGSNDTHFPLSIFNKSYEQHLECHPKNNSRLSLHPGLGHSYKEAWACEEVFAFADSIVKAKSALIEICEEKHEDGWFVVRYDSCLPVLEANLYWCVDDRNWRSARWESIPASLDRANCRALIRLPQHGSSFFMNLRNKKGWITSTRVMRNERMTEQKIK</sequence>
<dbReference type="InterPro" id="IPR029058">
    <property type="entry name" value="AB_hydrolase_fold"/>
</dbReference>
<protein>
    <submittedName>
        <fullName evidence="2">Acetylxylan esterase</fullName>
    </submittedName>
</protein>